<dbReference type="EMBL" id="JASSZA010000005">
    <property type="protein sequence ID" value="KAK2112586.1"/>
    <property type="molecule type" value="Genomic_DNA"/>
</dbReference>
<feature type="region of interest" description="Disordered" evidence="1">
    <location>
        <begin position="179"/>
        <end position="265"/>
    </location>
</feature>
<evidence type="ECO:0000313" key="2">
    <source>
        <dbReference type="EMBL" id="KAK2112586.1"/>
    </source>
</evidence>
<name>A0ABQ9VT51_SAGOE</name>
<evidence type="ECO:0000313" key="3">
    <source>
        <dbReference type="Proteomes" id="UP001266305"/>
    </source>
</evidence>
<feature type="compositionally biased region" description="Low complexity" evidence="1">
    <location>
        <begin position="246"/>
        <end position="265"/>
    </location>
</feature>
<reference evidence="2 3" key="1">
    <citation type="submission" date="2023-05" db="EMBL/GenBank/DDBJ databases">
        <title>B98-5 Cell Line De Novo Hybrid Assembly: An Optical Mapping Approach.</title>
        <authorList>
            <person name="Kananen K."/>
            <person name="Auerbach J.A."/>
            <person name="Kautto E."/>
            <person name="Blachly J.S."/>
        </authorList>
    </citation>
    <scope>NUCLEOTIDE SEQUENCE [LARGE SCALE GENOMIC DNA]</scope>
    <source>
        <strain evidence="2">B95-8</strain>
        <tissue evidence="2">Cell line</tissue>
    </source>
</reference>
<evidence type="ECO:0000256" key="1">
    <source>
        <dbReference type="SAM" id="MobiDB-lite"/>
    </source>
</evidence>
<proteinExistence type="predicted"/>
<dbReference type="Proteomes" id="UP001266305">
    <property type="component" value="Unassembled WGS sequence"/>
</dbReference>
<gene>
    <name evidence="2" type="ORF">P7K49_012333</name>
</gene>
<accession>A0ABQ9VT51</accession>
<feature type="region of interest" description="Disordered" evidence="1">
    <location>
        <begin position="1"/>
        <end position="61"/>
    </location>
</feature>
<sequence length="265" mass="27825">MSPHPPSRSPQVLWSRPRTAGPALAHPDWLLSQPAPEAAGGRGGEAEKLCPGWGRPEERRPLLSPARGISFRLSLASSQPAAVPGGLGPVSRVRSERWGCTHLAHAGRVAPPAAGLERGSRRAASGRLAQRVEVAVAVAVVVAEVLAVEIPAAAQTRHAPPRPIANRCPQEAALALNAARPAHVPARAQASGRLGGRETRRRSGGAGDPQLRVREPWVGDPPGNPQEQNARVRSLQGRVRRPDYCSPGAGSAPRARPATPASSRR</sequence>
<keyword evidence="3" id="KW-1185">Reference proteome</keyword>
<protein>
    <submittedName>
        <fullName evidence="2">Uncharacterized protein</fullName>
    </submittedName>
</protein>
<organism evidence="2 3">
    <name type="scientific">Saguinus oedipus</name>
    <name type="common">Cotton-top tamarin</name>
    <name type="synonym">Oedipomidas oedipus</name>
    <dbReference type="NCBI Taxonomy" id="9490"/>
    <lineage>
        <taxon>Eukaryota</taxon>
        <taxon>Metazoa</taxon>
        <taxon>Chordata</taxon>
        <taxon>Craniata</taxon>
        <taxon>Vertebrata</taxon>
        <taxon>Euteleostomi</taxon>
        <taxon>Mammalia</taxon>
        <taxon>Eutheria</taxon>
        <taxon>Euarchontoglires</taxon>
        <taxon>Primates</taxon>
        <taxon>Haplorrhini</taxon>
        <taxon>Platyrrhini</taxon>
        <taxon>Cebidae</taxon>
        <taxon>Callitrichinae</taxon>
        <taxon>Saguinus</taxon>
    </lineage>
</organism>
<comment type="caution">
    <text evidence="2">The sequence shown here is derived from an EMBL/GenBank/DDBJ whole genome shotgun (WGS) entry which is preliminary data.</text>
</comment>